<dbReference type="GO" id="GO:0006355">
    <property type="term" value="P:regulation of DNA-templated transcription"/>
    <property type="evidence" value="ECO:0007669"/>
    <property type="project" value="InterPro"/>
</dbReference>
<dbReference type="InterPro" id="IPR039420">
    <property type="entry name" value="WalR-like"/>
</dbReference>
<dbReference type="SUPFAM" id="SSF52172">
    <property type="entry name" value="CheY-like"/>
    <property type="match status" value="1"/>
</dbReference>
<dbReference type="PANTHER" id="PTHR48111:SF40">
    <property type="entry name" value="PHOSPHATE REGULON TRANSCRIPTIONAL REGULATORY PROTEIN PHOB"/>
    <property type="match status" value="1"/>
</dbReference>
<dbReference type="CDD" id="cd17574">
    <property type="entry name" value="REC_OmpR"/>
    <property type="match status" value="1"/>
</dbReference>
<evidence type="ECO:0000313" key="8">
    <source>
        <dbReference type="EMBL" id="PZX19449.1"/>
    </source>
</evidence>
<dbReference type="AlphaFoldDB" id="A0A2W7QCC5"/>
<protein>
    <submittedName>
        <fullName evidence="8">DNA-binding response OmpR family regulator</fullName>
    </submittedName>
</protein>
<comment type="caution">
    <text evidence="8">The sequence shown here is derived from an EMBL/GenBank/DDBJ whole genome shotgun (WGS) entry which is preliminary data.</text>
</comment>
<dbReference type="EMBL" id="QKZK01000004">
    <property type="protein sequence ID" value="PZX19449.1"/>
    <property type="molecule type" value="Genomic_DNA"/>
</dbReference>
<dbReference type="InterPro" id="IPR001789">
    <property type="entry name" value="Sig_transdc_resp-reg_receiver"/>
</dbReference>
<evidence type="ECO:0000256" key="5">
    <source>
        <dbReference type="PROSITE-ProRule" id="PRU01091"/>
    </source>
</evidence>
<dbReference type="Pfam" id="PF00072">
    <property type="entry name" value="Response_reg"/>
    <property type="match status" value="1"/>
</dbReference>
<dbReference type="Gene3D" id="6.10.250.690">
    <property type="match status" value="1"/>
</dbReference>
<dbReference type="OrthoDB" id="9790442at2"/>
<dbReference type="InterPro" id="IPR011006">
    <property type="entry name" value="CheY-like_superfamily"/>
</dbReference>
<feature type="modified residue" description="4-aspartylphosphate" evidence="4">
    <location>
        <position position="55"/>
    </location>
</feature>
<evidence type="ECO:0000256" key="1">
    <source>
        <dbReference type="ARBA" id="ARBA00022553"/>
    </source>
</evidence>
<name>A0A2W7QCC5_9BACT</name>
<evidence type="ECO:0000256" key="4">
    <source>
        <dbReference type="PROSITE-ProRule" id="PRU00169"/>
    </source>
</evidence>
<reference evidence="8 9" key="1">
    <citation type="submission" date="2018-06" db="EMBL/GenBank/DDBJ databases">
        <title>Genomic Encyclopedia of Archaeal and Bacterial Type Strains, Phase II (KMG-II): from individual species to whole genera.</title>
        <authorList>
            <person name="Goeker M."/>
        </authorList>
    </citation>
    <scope>NUCLEOTIDE SEQUENCE [LARGE SCALE GENOMIC DNA]</scope>
    <source>
        <strain evidence="8 9">DSM 6779</strain>
    </source>
</reference>
<dbReference type="PANTHER" id="PTHR48111">
    <property type="entry name" value="REGULATOR OF RPOS"/>
    <property type="match status" value="1"/>
</dbReference>
<dbReference type="SMART" id="SM00448">
    <property type="entry name" value="REC"/>
    <property type="match status" value="1"/>
</dbReference>
<sequence>MSDNTSILLVEDDPSMGFLLVDFLESNRFEVVLCVNGRDGLAAFQSRSFHFCILDVMMPEMDGFTLAENIRARNKTVPIIFLTARTLKVDKIKGFNLGVDDYVTKPFDEDELLCRIRAILNRTGLPTVSETDSVHSIGSFRFDADNQLLVINEVSRRLTQKENEVLKYLCRHKNQVVRRDDLLGAVWGKIDYFNGRSMDVFITKLRKYLQDDPRVNIENIPKVGFVLNC</sequence>
<dbReference type="CDD" id="cd00383">
    <property type="entry name" value="trans_reg_C"/>
    <property type="match status" value="1"/>
</dbReference>
<feature type="domain" description="Response regulatory" evidence="6">
    <location>
        <begin position="6"/>
        <end position="120"/>
    </location>
</feature>
<evidence type="ECO:0000259" key="7">
    <source>
        <dbReference type="PROSITE" id="PS51755"/>
    </source>
</evidence>
<dbReference type="SMART" id="SM00862">
    <property type="entry name" value="Trans_reg_C"/>
    <property type="match status" value="1"/>
</dbReference>
<keyword evidence="3 5" id="KW-0238">DNA-binding</keyword>
<organism evidence="8 9">
    <name type="scientific">Breznakibacter xylanolyticus</name>
    <dbReference type="NCBI Taxonomy" id="990"/>
    <lineage>
        <taxon>Bacteria</taxon>
        <taxon>Pseudomonadati</taxon>
        <taxon>Bacteroidota</taxon>
        <taxon>Bacteroidia</taxon>
        <taxon>Marinilabiliales</taxon>
        <taxon>Marinilabiliaceae</taxon>
        <taxon>Breznakibacter</taxon>
    </lineage>
</organism>
<dbReference type="Proteomes" id="UP000249239">
    <property type="component" value="Unassembled WGS sequence"/>
</dbReference>
<dbReference type="InterPro" id="IPR001867">
    <property type="entry name" value="OmpR/PhoB-type_DNA-bd"/>
</dbReference>
<dbReference type="Gene3D" id="3.40.50.2300">
    <property type="match status" value="1"/>
</dbReference>
<keyword evidence="9" id="KW-1185">Reference proteome</keyword>
<dbReference type="InterPro" id="IPR016032">
    <property type="entry name" value="Sig_transdc_resp-reg_C-effctor"/>
</dbReference>
<dbReference type="GO" id="GO:0032993">
    <property type="term" value="C:protein-DNA complex"/>
    <property type="evidence" value="ECO:0007669"/>
    <property type="project" value="TreeGrafter"/>
</dbReference>
<dbReference type="Pfam" id="PF00486">
    <property type="entry name" value="Trans_reg_C"/>
    <property type="match status" value="1"/>
</dbReference>
<evidence type="ECO:0000313" key="9">
    <source>
        <dbReference type="Proteomes" id="UP000249239"/>
    </source>
</evidence>
<evidence type="ECO:0000259" key="6">
    <source>
        <dbReference type="PROSITE" id="PS50110"/>
    </source>
</evidence>
<dbReference type="GO" id="GO:0000156">
    <property type="term" value="F:phosphorelay response regulator activity"/>
    <property type="evidence" value="ECO:0007669"/>
    <property type="project" value="TreeGrafter"/>
</dbReference>
<dbReference type="PROSITE" id="PS51755">
    <property type="entry name" value="OMPR_PHOB"/>
    <property type="match status" value="1"/>
</dbReference>
<evidence type="ECO:0000256" key="2">
    <source>
        <dbReference type="ARBA" id="ARBA00023012"/>
    </source>
</evidence>
<dbReference type="PROSITE" id="PS50110">
    <property type="entry name" value="RESPONSE_REGULATORY"/>
    <property type="match status" value="1"/>
</dbReference>
<dbReference type="Gene3D" id="1.10.10.10">
    <property type="entry name" value="Winged helix-like DNA-binding domain superfamily/Winged helix DNA-binding domain"/>
    <property type="match status" value="1"/>
</dbReference>
<feature type="domain" description="OmpR/PhoB-type" evidence="7">
    <location>
        <begin position="132"/>
        <end position="229"/>
    </location>
</feature>
<evidence type="ECO:0000256" key="3">
    <source>
        <dbReference type="ARBA" id="ARBA00023125"/>
    </source>
</evidence>
<accession>A0A2W7QCC5</accession>
<dbReference type="InterPro" id="IPR036388">
    <property type="entry name" value="WH-like_DNA-bd_sf"/>
</dbReference>
<keyword evidence="1 4" id="KW-0597">Phosphoprotein</keyword>
<keyword evidence="2" id="KW-0902">Two-component regulatory system</keyword>
<dbReference type="SUPFAM" id="SSF46894">
    <property type="entry name" value="C-terminal effector domain of the bipartite response regulators"/>
    <property type="match status" value="1"/>
</dbReference>
<gene>
    <name evidence="8" type="ORF">LX69_00716</name>
</gene>
<dbReference type="GO" id="GO:0005829">
    <property type="term" value="C:cytosol"/>
    <property type="evidence" value="ECO:0007669"/>
    <property type="project" value="TreeGrafter"/>
</dbReference>
<proteinExistence type="predicted"/>
<dbReference type="GO" id="GO:0000976">
    <property type="term" value="F:transcription cis-regulatory region binding"/>
    <property type="evidence" value="ECO:0007669"/>
    <property type="project" value="TreeGrafter"/>
</dbReference>
<dbReference type="RefSeq" id="WP_111444434.1">
    <property type="nucleotide sequence ID" value="NZ_QKZK01000004.1"/>
</dbReference>
<feature type="DNA-binding region" description="OmpR/PhoB-type" evidence="5">
    <location>
        <begin position="132"/>
        <end position="229"/>
    </location>
</feature>